<evidence type="ECO:0000313" key="5">
    <source>
        <dbReference type="EMBL" id="SFI72288.1"/>
    </source>
</evidence>
<dbReference type="InterPro" id="IPR013783">
    <property type="entry name" value="Ig-like_fold"/>
</dbReference>
<feature type="domain" description="LysM" evidence="3">
    <location>
        <begin position="61"/>
        <end position="109"/>
    </location>
</feature>
<dbReference type="Proteomes" id="UP000198919">
    <property type="component" value="Unassembled WGS sequence"/>
</dbReference>
<dbReference type="RefSeq" id="WP_092508048.1">
    <property type="nucleotide sequence ID" value="NZ_CAWNQB010000023.1"/>
</dbReference>
<organism evidence="5 6">
    <name type="scientific">Xenorhabdus mauleonii</name>
    <dbReference type="NCBI Taxonomy" id="351675"/>
    <lineage>
        <taxon>Bacteria</taxon>
        <taxon>Pseudomonadati</taxon>
        <taxon>Pseudomonadota</taxon>
        <taxon>Gammaproteobacteria</taxon>
        <taxon>Enterobacterales</taxon>
        <taxon>Morganellaceae</taxon>
        <taxon>Xenorhabdus</taxon>
    </lineage>
</organism>
<dbReference type="PRINTS" id="PR01369">
    <property type="entry name" value="INTIMIN"/>
</dbReference>
<reference evidence="6" key="1">
    <citation type="submission" date="2016-10" db="EMBL/GenBank/DDBJ databases">
        <authorList>
            <person name="Varghese N."/>
            <person name="Submissions S."/>
        </authorList>
    </citation>
    <scope>NUCLEOTIDE SEQUENCE [LARGE SCALE GENOMIC DNA]</scope>
    <source>
        <strain evidence="6">DSM 17908</strain>
    </source>
</reference>
<keyword evidence="7" id="KW-1185">Reference proteome</keyword>
<dbReference type="InterPro" id="IPR024519">
    <property type="entry name" value="IAT_beta"/>
</dbReference>
<dbReference type="Gene3D" id="2.60.40.10">
    <property type="entry name" value="Immunoglobulins"/>
    <property type="match status" value="7"/>
</dbReference>
<protein>
    <submittedName>
        <fullName evidence="4 5">Invasin</fullName>
    </submittedName>
</protein>
<dbReference type="InterPro" id="IPR051715">
    <property type="entry name" value="Intimin-Invasin_domain"/>
</dbReference>
<dbReference type="OrthoDB" id="8320584at2"/>
<dbReference type="GO" id="GO:0009279">
    <property type="term" value="C:cell outer membrane"/>
    <property type="evidence" value="ECO:0007669"/>
    <property type="project" value="TreeGrafter"/>
</dbReference>
<dbReference type="Proteomes" id="UP000224607">
    <property type="component" value="Unassembled WGS sequence"/>
</dbReference>
<evidence type="ECO:0000313" key="6">
    <source>
        <dbReference type="Proteomes" id="UP000198919"/>
    </source>
</evidence>
<dbReference type="SUPFAM" id="SSF49373">
    <property type="entry name" value="Invasin/intimin cell-adhesion fragments"/>
    <property type="match status" value="7"/>
</dbReference>
<sequence>MLKKQDRQWTEKQRHHLKWVAWVNIFALVAFPVAATLTPAVVTAKSENQVREDHRQIEQTRPYRLSVGESIKSVAKRHGLTVTELKRLNQQRVFHKPFAKLGAGDEIDVPHSTSDQLLGDSLKAATGIRATEPPITENSTERWLASTASHAAGMINSGNIVDNAKRQLQGMAVSEANQAVRNWLQRYGNVKVQANVDDRGRLDGSQFDMLLPLYDTAKHLTFTQFGLRHIDSRTTANFGLGQRHFLEDGMFGYNAFLDHDITREHTRFGIGAEYARDFMKFGINGYFRASGWKEGQKLTDYEERPANGFDLRAEGYVPTYPQLGGKFIYEQYFGNEVGLLSETERQKNPAAFTLGVNYTPIPLVTLGLDRRQSAAGGGETLFNFGLNYEIGTPWSKQVNPNAVAFKRTLQGGRYDLVERNNQIVLEYRKKNLIRLMMETRISGRGGAVIPLNVNVSAKHGLKEIIWDTASLVAGGGKLESMNGQLVRSENARGEGGELFKNATASSVRGGTHYLLTLPSYNEKGNNTYSLSGVAYDKQGNASERMEAQIQVIASAVNPTDSGFEPANKSMVADGKTQTVIRLKLTDKDGKPITDAAGSITLTDDKSQLTGDGKDPVLGTTIKEVPEGSGIYEIPAIAGTKHGKWAIIPKVDGHELPQTVIDFGESLIDMVDTGKTTFEPKNGTLSKEGESTDIVLKLTDKDGNPIAGAVDKIKLTEDKSGLYGEGSEPKVEAVREDPAGSGIYKAKVIAGGKTGTLKVTPTVDGKELKPTTITFGDSQSKDVNKDNTHFEPANKSMVADGKTQTVVRLKLGNKDGKPVTGIADKIKLTEDKSELTGDGKDPVLGTDVKEVPAGSGIYEVVTTAGTKQGKWKITPMVDGHALNSTVIDFGESVKNMVDPGKTTFKPKNGTLSKEGESTDIVLELTDKNGNPIAGAVDKIKLTEDKSGLYGNGSEPKVEAVREDPAGSGIYKAKVIAGGKTGTLKVTPTVDGKELQPTTITFGDSQSKDVNKDNTHFEPANKSMVADGKTQTVVRLKLGNKDGKPVNGIADKIKLTEDKSELTGDGKDPVLGTTIKEVPEGSGIYEVVTTAGTKQGKWKITPTVDGHALNSTVIDFGESVKNMVDPGKTTFKPKEGTLSKKGESTDIVLELTDKDGNPITGAVDKINLTEDKSGLYGEGSEPKLEGVREDPAGSGIYKAKITAGEKKGVLKVTPTVDGQELKPTTITFGESLGSKVDDTKSSIEPSDKNGIVAANGTQQTIIKIVLKDHKGDPLSGIKNSIKYSDNAAELVGEGNAPAIKEVKENPEGSGIYEVLADVGGKTGKWKITTKVEGTDLEKVTEIDLYNPDAKPTVDDLILSGKLIIHQQLTATYIFNPNQGEPTDQSTYQWIVVNTEKNNEEVEVDHGAISDGNSGKIVSPAFGKEYSGRTVRFTITPTNGKGGSSEKQEIYTGKVDEKRKVIDPRDKTTAGTRSRGLLDPDNAPTIKDLTIMLDESSKELTIGAILKATYQGDALLYDGNDSSRYNWGEIGKTAQDVATKDQKILTHGEIPPHEVSIHDGGKVLELTVQPRINVDWTDNNEVEHKALDGVPITKTTTEFPDLKGNPDGSVKGIADSFSVALDGSESQREVRKRAKIDLLNNEAEHIELTIKTSKDGTPVGGVPVTINLSAMNQAKTAIKTNEITINLEAQKKGILGKKQGDTVSGQTDGEGNLVIKLTDPEGLGVKTTLKITAEGSKGDLTEKTRDVIFSVITSPNVKDAQYYGHMPESVPNGNGLNFHRLKLVKEISYEDINPAKRNKESWAQLKWNRAESYCKENMQARLPTIEEAKSLAALNKKTASGEYSLYAAYGWPVNGKKVSGNIWTSESDGNENVRAILSLNDNKVIGNNIDDVGGGSYVISCVK</sequence>
<keyword evidence="2" id="KW-0812">Transmembrane</keyword>
<evidence type="ECO:0000256" key="2">
    <source>
        <dbReference type="SAM" id="Phobius"/>
    </source>
</evidence>
<evidence type="ECO:0000256" key="1">
    <source>
        <dbReference type="ARBA" id="ARBA00010116"/>
    </source>
</evidence>
<dbReference type="InterPro" id="IPR003535">
    <property type="entry name" value="Intimin/invasin_bac"/>
</dbReference>
<evidence type="ECO:0000259" key="3">
    <source>
        <dbReference type="PROSITE" id="PS51782"/>
    </source>
</evidence>
<dbReference type="InterPro" id="IPR015217">
    <property type="entry name" value="Invasin_dom_3"/>
</dbReference>
<dbReference type="PANTHER" id="PTHR39576:SF2">
    <property type="entry name" value="ATTACHING AND EFFACING PROTEIN HOMOLOG-RELATED"/>
    <property type="match status" value="1"/>
</dbReference>
<dbReference type="EMBL" id="NITY01000003">
    <property type="protein sequence ID" value="PHM45063.1"/>
    <property type="molecule type" value="Genomic_DNA"/>
</dbReference>
<comment type="similarity">
    <text evidence="1">Belongs to the intimin/invasin family.</text>
</comment>
<keyword evidence="2" id="KW-1133">Transmembrane helix</keyword>
<dbReference type="PANTHER" id="PTHR39576">
    <property type="entry name" value="ATTACHING AND EFFACING PROTEIN HOMOLOG-RELATED-RELATED"/>
    <property type="match status" value="1"/>
</dbReference>
<dbReference type="Pfam" id="PF05689">
    <property type="entry name" value="InvE_AD"/>
    <property type="match status" value="1"/>
</dbReference>
<evidence type="ECO:0000313" key="4">
    <source>
        <dbReference type="EMBL" id="PHM45063.1"/>
    </source>
</evidence>
<accession>A0A1I3KJ00</accession>
<dbReference type="InterPro" id="IPR008541">
    <property type="entry name" value="InvE_AD"/>
</dbReference>
<dbReference type="Gene3D" id="2.40.160.160">
    <property type="entry name" value="Inverse autotransporter, beta-domain"/>
    <property type="match status" value="1"/>
</dbReference>
<gene>
    <name evidence="5" type="ORF">SAMN05421680_10397</name>
    <name evidence="4" type="ORF">Xmau_01268</name>
</gene>
<keyword evidence="2" id="KW-0472">Membrane</keyword>
<evidence type="ECO:0000313" key="7">
    <source>
        <dbReference type="Proteomes" id="UP000224607"/>
    </source>
</evidence>
<reference evidence="4 7" key="3">
    <citation type="journal article" date="2017" name="Nat. Microbiol.">
        <title>Natural product diversity associated with the nematode symbionts Photorhabdus and Xenorhabdus.</title>
        <authorList>
            <person name="Tobias N.J."/>
            <person name="Wolff H."/>
            <person name="Djahanschiri B."/>
            <person name="Grundmann F."/>
            <person name="Kronenwerth M."/>
            <person name="Shi Y.M."/>
            <person name="Simonyi S."/>
            <person name="Grun P."/>
            <person name="Shapiro-Ilan D."/>
            <person name="Pidot S.J."/>
            <person name="Stinear T.P."/>
            <person name="Ebersberger I."/>
            <person name="Bode H.B."/>
        </authorList>
    </citation>
    <scope>NUCLEOTIDE SEQUENCE [LARGE SCALE GENOMIC DNA]</scope>
    <source>
        <strain evidence="4 7">DSM 17908</strain>
    </source>
</reference>
<dbReference type="InterPro" id="IPR008964">
    <property type="entry name" value="Invasin/intimin_cell_adhesion"/>
</dbReference>
<dbReference type="Pfam" id="PF11924">
    <property type="entry name" value="IAT_beta"/>
    <property type="match status" value="1"/>
</dbReference>
<dbReference type="Pfam" id="PF09134">
    <property type="entry name" value="Invasin_D3"/>
    <property type="match status" value="6"/>
</dbReference>
<proteinExistence type="inferred from homology"/>
<reference evidence="5" key="2">
    <citation type="submission" date="2016-10" db="EMBL/GenBank/DDBJ databases">
        <authorList>
            <person name="de Groot N.N."/>
        </authorList>
    </citation>
    <scope>NUCLEOTIDE SEQUENCE [LARGE SCALE GENOMIC DNA]</scope>
    <source>
        <strain evidence="5">DSM 17908</strain>
    </source>
</reference>
<dbReference type="FunFam" id="2.40.160.160:FF:000001">
    <property type="entry name" value="Intimin-like inverse autotransporter SinH"/>
    <property type="match status" value="1"/>
</dbReference>
<dbReference type="PROSITE" id="PS51782">
    <property type="entry name" value="LYSM"/>
    <property type="match status" value="1"/>
</dbReference>
<feature type="transmembrane region" description="Helical" evidence="2">
    <location>
        <begin position="21"/>
        <end position="42"/>
    </location>
</feature>
<dbReference type="InterPro" id="IPR008542">
    <property type="entry name" value="BIg21"/>
</dbReference>
<dbReference type="InterPro" id="IPR018392">
    <property type="entry name" value="LysM"/>
</dbReference>
<dbReference type="InterPro" id="IPR038177">
    <property type="entry name" value="IAT_beta_sf"/>
</dbReference>
<dbReference type="STRING" id="351675.SAMN05421680_10397"/>
<name>A0A1I3KJ00_9GAMM</name>
<dbReference type="EMBL" id="FORG01000003">
    <property type="protein sequence ID" value="SFI72288.1"/>
    <property type="molecule type" value="Genomic_DNA"/>
</dbReference>
<dbReference type="GO" id="GO:0007155">
    <property type="term" value="P:cell adhesion"/>
    <property type="evidence" value="ECO:0007669"/>
    <property type="project" value="InterPro"/>
</dbReference>
<dbReference type="Pfam" id="PF05688">
    <property type="entry name" value="BIg21"/>
    <property type="match status" value="1"/>
</dbReference>